<organism evidence="1 2">
    <name type="scientific">Gynuella sunshinyii YC6258</name>
    <dbReference type="NCBI Taxonomy" id="1445510"/>
    <lineage>
        <taxon>Bacteria</taxon>
        <taxon>Pseudomonadati</taxon>
        <taxon>Pseudomonadota</taxon>
        <taxon>Gammaproteobacteria</taxon>
        <taxon>Oceanospirillales</taxon>
        <taxon>Saccharospirillaceae</taxon>
        <taxon>Gynuella</taxon>
    </lineage>
</organism>
<evidence type="ECO:0000313" key="1">
    <source>
        <dbReference type="EMBL" id="AJQ94901.1"/>
    </source>
</evidence>
<dbReference type="AlphaFoldDB" id="A0A0C5VKS0"/>
<dbReference type="HOGENOM" id="CLU_2861470_0_0_6"/>
<name>A0A0C5VKS0_9GAMM</name>
<protein>
    <submittedName>
        <fullName evidence="1">Uncharacterized protein</fullName>
    </submittedName>
</protein>
<dbReference type="EMBL" id="CP007142">
    <property type="protein sequence ID" value="AJQ94901.1"/>
    <property type="molecule type" value="Genomic_DNA"/>
</dbReference>
<reference evidence="1 2" key="1">
    <citation type="submission" date="2014-01" db="EMBL/GenBank/DDBJ databases">
        <title>Full genme sequencing of cellulolytic bacterium Gynuella sunshinyii YC6258T gen. nov., sp. nov.</title>
        <authorList>
            <person name="Khan H."/>
            <person name="Chung E.J."/>
            <person name="Chung Y.R."/>
        </authorList>
    </citation>
    <scope>NUCLEOTIDE SEQUENCE [LARGE SCALE GENOMIC DNA]</scope>
    <source>
        <strain evidence="1 2">YC6258</strain>
    </source>
</reference>
<dbReference type="Proteomes" id="UP000032266">
    <property type="component" value="Chromosome"/>
</dbReference>
<gene>
    <name evidence="1" type="ORF">YC6258_02863</name>
</gene>
<dbReference type="STRING" id="1445510.YC6258_02863"/>
<accession>A0A0C5VKS0</accession>
<keyword evidence="2" id="KW-1185">Reference proteome</keyword>
<sequence>MNTFTNTVKTFLFSSIVISVVSGCQVEITTTEVRSLALEMSLMTRMTAPIMAQFPIMTMITMVF</sequence>
<proteinExistence type="predicted"/>
<evidence type="ECO:0000313" key="2">
    <source>
        <dbReference type="Proteomes" id="UP000032266"/>
    </source>
</evidence>
<dbReference type="KEGG" id="gsn:YC6258_02863"/>